<keyword evidence="9" id="KW-1185">Reference proteome</keyword>
<dbReference type="Pfam" id="PF08423">
    <property type="entry name" value="Rad51"/>
    <property type="match status" value="1"/>
</dbReference>
<keyword evidence="5" id="KW-0234">DNA repair</keyword>
<evidence type="ECO:0000259" key="7">
    <source>
        <dbReference type="Pfam" id="PF08423"/>
    </source>
</evidence>
<dbReference type="InterPro" id="IPR013632">
    <property type="entry name" value="Rad51_C"/>
</dbReference>
<protein>
    <recommendedName>
        <fullName evidence="7">Rad51-like C-terminal domain-containing protein</fullName>
    </recommendedName>
</protein>
<dbReference type="GO" id="GO:0033065">
    <property type="term" value="C:Rad51C-XRCC3 complex"/>
    <property type="evidence" value="ECO:0007669"/>
    <property type="project" value="TreeGrafter"/>
</dbReference>
<evidence type="ECO:0000256" key="1">
    <source>
        <dbReference type="ARBA" id="ARBA00004123"/>
    </source>
</evidence>
<dbReference type="InterPro" id="IPR052093">
    <property type="entry name" value="HR_Repair_Mediator"/>
</dbReference>
<dbReference type="AlphaFoldDB" id="A0A498KHI7"/>
<comment type="subcellular location">
    <subcellularLocation>
        <location evidence="1">Nucleus</location>
    </subcellularLocation>
</comment>
<keyword evidence="3" id="KW-0227">DNA damage</keyword>
<keyword evidence="4" id="KW-0067">ATP-binding</keyword>
<dbReference type="GO" id="GO:0007131">
    <property type="term" value="P:reciprocal meiotic recombination"/>
    <property type="evidence" value="ECO:0007669"/>
    <property type="project" value="TreeGrafter"/>
</dbReference>
<organism evidence="8 9">
    <name type="scientific">Malus domestica</name>
    <name type="common">Apple</name>
    <name type="synonym">Pyrus malus</name>
    <dbReference type="NCBI Taxonomy" id="3750"/>
    <lineage>
        <taxon>Eukaryota</taxon>
        <taxon>Viridiplantae</taxon>
        <taxon>Streptophyta</taxon>
        <taxon>Embryophyta</taxon>
        <taxon>Tracheophyta</taxon>
        <taxon>Spermatophyta</taxon>
        <taxon>Magnoliopsida</taxon>
        <taxon>eudicotyledons</taxon>
        <taxon>Gunneridae</taxon>
        <taxon>Pentapetalae</taxon>
        <taxon>rosids</taxon>
        <taxon>fabids</taxon>
        <taxon>Rosales</taxon>
        <taxon>Rosaceae</taxon>
        <taxon>Amygdaloideae</taxon>
        <taxon>Maleae</taxon>
        <taxon>Malus</taxon>
    </lineage>
</organism>
<evidence type="ECO:0000256" key="2">
    <source>
        <dbReference type="ARBA" id="ARBA00022741"/>
    </source>
</evidence>
<keyword evidence="6" id="KW-0539">Nucleus</keyword>
<gene>
    <name evidence="8" type="ORF">DVH24_026002</name>
</gene>
<sequence length="152" mass="17406">MLRWRCGLTRKDKIRNEWVGHVQRRPTDAPVRRCDYGTEWEKVLLLLLALRTWLLGGMALKLMNLAKKYNMAVVIFNQATTKHVEGSFHLSLALGDSWSHCCTNRVILHWNGDERNVYLDKSPSLRSASAPFSVTSEGIMNSASNHKRIKLT</sequence>
<dbReference type="PANTHER" id="PTHR46239">
    <property type="entry name" value="DNA REPAIR PROTEIN RAD51 HOMOLOG 3 RAD51C"/>
    <property type="match status" value="1"/>
</dbReference>
<reference evidence="8 9" key="1">
    <citation type="submission" date="2018-10" db="EMBL/GenBank/DDBJ databases">
        <title>A high-quality apple genome assembly.</title>
        <authorList>
            <person name="Hu J."/>
        </authorList>
    </citation>
    <scope>NUCLEOTIDE SEQUENCE [LARGE SCALE GENOMIC DNA]</scope>
    <source>
        <strain evidence="9">cv. HFTH1</strain>
        <tissue evidence="8">Young leaf</tissue>
    </source>
</reference>
<evidence type="ECO:0000256" key="6">
    <source>
        <dbReference type="ARBA" id="ARBA00023242"/>
    </source>
</evidence>
<dbReference type="GO" id="GO:0000400">
    <property type="term" value="F:four-way junction DNA binding"/>
    <property type="evidence" value="ECO:0007669"/>
    <property type="project" value="TreeGrafter"/>
</dbReference>
<evidence type="ECO:0000256" key="5">
    <source>
        <dbReference type="ARBA" id="ARBA00023204"/>
    </source>
</evidence>
<dbReference type="PANTHER" id="PTHR46239:SF1">
    <property type="entry name" value="DNA REPAIR PROTEIN RAD51 HOMOLOG 3"/>
    <property type="match status" value="1"/>
</dbReference>
<dbReference type="GO" id="GO:0008821">
    <property type="term" value="F:crossover junction DNA endonuclease activity"/>
    <property type="evidence" value="ECO:0007669"/>
    <property type="project" value="TreeGrafter"/>
</dbReference>
<dbReference type="STRING" id="3750.A0A498KHI7"/>
<evidence type="ECO:0000256" key="3">
    <source>
        <dbReference type="ARBA" id="ARBA00022763"/>
    </source>
</evidence>
<dbReference type="GO" id="GO:0005657">
    <property type="term" value="C:replication fork"/>
    <property type="evidence" value="ECO:0007669"/>
    <property type="project" value="TreeGrafter"/>
</dbReference>
<dbReference type="InterPro" id="IPR027417">
    <property type="entry name" value="P-loop_NTPase"/>
</dbReference>
<accession>A0A498KHI7</accession>
<comment type="caution">
    <text evidence="8">The sequence shown here is derived from an EMBL/GenBank/DDBJ whole genome shotgun (WGS) entry which is preliminary data.</text>
</comment>
<evidence type="ECO:0000313" key="8">
    <source>
        <dbReference type="EMBL" id="RXI06866.1"/>
    </source>
</evidence>
<evidence type="ECO:0000313" key="9">
    <source>
        <dbReference type="Proteomes" id="UP000290289"/>
    </source>
</evidence>
<dbReference type="Gene3D" id="3.40.50.300">
    <property type="entry name" value="P-loop containing nucleotide triphosphate hydrolases"/>
    <property type="match status" value="1"/>
</dbReference>
<feature type="domain" description="Rad51-like C-terminal" evidence="7">
    <location>
        <begin position="48"/>
        <end position="141"/>
    </location>
</feature>
<dbReference type="EMBL" id="RDQH01000328">
    <property type="protein sequence ID" value="RXI06866.1"/>
    <property type="molecule type" value="Genomic_DNA"/>
</dbReference>
<evidence type="ECO:0000256" key="4">
    <source>
        <dbReference type="ARBA" id="ARBA00022840"/>
    </source>
</evidence>
<dbReference type="GO" id="GO:0005524">
    <property type="term" value="F:ATP binding"/>
    <property type="evidence" value="ECO:0007669"/>
    <property type="project" value="UniProtKB-KW"/>
</dbReference>
<dbReference type="GO" id="GO:0033063">
    <property type="term" value="C:Rad51B-Rad51C-Rad51D-XRCC2 complex"/>
    <property type="evidence" value="ECO:0007669"/>
    <property type="project" value="TreeGrafter"/>
</dbReference>
<dbReference type="SUPFAM" id="SSF52540">
    <property type="entry name" value="P-loop containing nucleoside triphosphate hydrolases"/>
    <property type="match status" value="1"/>
</dbReference>
<dbReference type="Proteomes" id="UP000290289">
    <property type="component" value="Chromosome 2"/>
</dbReference>
<name>A0A498KHI7_MALDO</name>
<dbReference type="GO" id="GO:0000707">
    <property type="term" value="P:meiotic DNA recombinase assembly"/>
    <property type="evidence" value="ECO:0007669"/>
    <property type="project" value="TreeGrafter"/>
</dbReference>
<keyword evidence="2" id="KW-0547">Nucleotide-binding</keyword>
<proteinExistence type="predicted"/>